<evidence type="ECO:0000256" key="1">
    <source>
        <dbReference type="SAM" id="Phobius"/>
    </source>
</evidence>
<reference evidence="2 3" key="1">
    <citation type="submission" date="2019-05" db="EMBL/GenBank/DDBJ databases">
        <title>Another draft genome of Portunus trituberculatus and its Hox gene families provides insights of decapod evolution.</title>
        <authorList>
            <person name="Jeong J.-H."/>
            <person name="Song I."/>
            <person name="Kim S."/>
            <person name="Choi T."/>
            <person name="Kim D."/>
            <person name="Ryu S."/>
            <person name="Kim W."/>
        </authorList>
    </citation>
    <scope>NUCLEOTIDE SEQUENCE [LARGE SCALE GENOMIC DNA]</scope>
    <source>
        <tissue evidence="2">Muscle</tissue>
    </source>
</reference>
<protein>
    <submittedName>
        <fullName evidence="2">Uncharacterized protein</fullName>
    </submittedName>
</protein>
<comment type="caution">
    <text evidence="2">The sequence shown here is derived from an EMBL/GenBank/DDBJ whole genome shotgun (WGS) entry which is preliminary data.</text>
</comment>
<dbReference type="AlphaFoldDB" id="A0A5B7EEW3"/>
<proteinExistence type="predicted"/>
<gene>
    <name evidence="2" type="ORF">E2C01_024497</name>
</gene>
<dbReference type="EMBL" id="VSRR010002391">
    <property type="protein sequence ID" value="MPC31214.1"/>
    <property type="molecule type" value="Genomic_DNA"/>
</dbReference>
<evidence type="ECO:0000313" key="2">
    <source>
        <dbReference type="EMBL" id="MPC31214.1"/>
    </source>
</evidence>
<name>A0A5B7EEW3_PORTR</name>
<evidence type="ECO:0000313" key="3">
    <source>
        <dbReference type="Proteomes" id="UP000324222"/>
    </source>
</evidence>
<keyword evidence="1" id="KW-0472">Membrane</keyword>
<feature type="transmembrane region" description="Helical" evidence="1">
    <location>
        <begin position="20"/>
        <end position="43"/>
    </location>
</feature>
<keyword evidence="3" id="KW-1185">Reference proteome</keyword>
<sequence length="103" mass="11937">MGEYVVRKEHSTRPPAFGNYTYAIRTVILYYGTFNLISIQFLLHVWKCGSWGGKGFVSKAANCSERQFVLRRFRSLFREENLGPYSETLCSLTTTIFQGHRDD</sequence>
<keyword evidence="1" id="KW-1133">Transmembrane helix</keyword>
<accession>A0A5B7EEW3</accession>
<organism evidence="2 3">
    <name type="scientific">Portunus trituberculatus</name>
    <name type="common">Swimming crab</name>
    <name type="synonym">Neptunus trituberculatus</name>
    <dbReference type="NCBI Taxonomy" id="210409"/>
    <lineage>
        <taxon>Eukaryota</taxon>
        <taxon>Metazoa</taxon>
        <taxon>Ecdysozoa</taxon>
        <taxon>Arthropoda</taxon>
        <taxon>Crustacea</taxon>
        <taxon>Multicrustacea</taxon>
        <taxon>Malacostraca</taxon>
        <taxon>Eumalacostraca</taxon>
        <taxon>Eucarida</taxon>
        <taxon>Decapoda</taxon>
        <taxon>Pleocyemata</taxon>
        <taxon>Brachyura</taxon>
        <taxon>Eubrachyura</taxon>
        <taxon>Portunoidea</taxon>
        <taxon>Portunidae</taxon>
        <taxon>Portuninae</taxon>
        <taxon>Portunus</taxon>
    </lineage>
</organism>
<keyword evidence="1" id="KW-0812">Transmembrane</keyword>
<dbReference type="Proteomes" id="UP000324222">
    <property type="component" value="Unassembled WGS sequence"/>
</dbReference>